<dbReference type="EMBL" id="JAKELL010000006">
    <property type="protein sequence ID" value="KAH8998185.1"/>
    <property type="molecule type" value="Genomic_DNA"/>
</dbReference>
<proteinExistence type="predicted"/>
<accession>A0AAD4LMD8</accession>
<organism evidence="1 2">
    <name type="scientific">Lactarius akahatsu</name>
    <dbReference type="NCBI Taxonomy" id="416441"/>
    <lineage>
        <taxon>Eukaryota</taxon>
        <taxon>Fungi</taxon>
        <taxon>Dikarya</taxon>
        <taxon>Basidiomycota</taxon>
        <taxon>Agaricomycotina</taxon>
        <taxon>Agaricomycetes</taxon>
        <taxon>Russulales</taxon>
        <taxon>Russulaceae</taxon>
        <taxon>Lactarius</taxon>
    </lineage>
</organism>
<dbReference type="Proteomes" id="UP001201163">
    <property type="component" value="Unassembled WGS sequence"/>
</dbReference>
<sequence>MDQVWYDGTIARTTGDIGIELAMTVTALLYIPLRHLANSGVVTCTSMACRQLSSRRS</sequence>
<evidence type="ECO:0000313" key="2">
    <source>
        <dbReference type="Proteomes" id="UP001201163"/>
    </source>
</evidence>
<evidence type="ECO:0000313" key="1">
    <source>
        <dbReference type="EMBL" id="KAH8998185.1"/>
    </source>
</evidence>
<comment type="caution">
    <text evidence="1">The sequence shown here is derived from an EMBL/GenBank/DDBJ whole genome shotgun (WGS) entry which is preliminary data.</text>
</comment>
<keyword evidence="2" id="KW-1185">Reference proteome</keyword>
<name>A0AAD4LMD8_9AGAM</name>
<protein>
    <submittedName>
        <fullName evidence="1">Uncharacterized protein</fullName>
    </submittedName>
</protein>
<gene>
    <name evidence="1" type="ORF">EDB92DRAFT_1838414</name>
</gene>
<reference evidence="1" key="1">
    <citation type="submission" date="2022-01" db="EMBL/GenBank/DDBJ databases">
        <title>Comparative genomics reveals a dynamic genome evolution in the ectomycorrhizal milk-cap (Lactarius) mushrooms.</title>
        <authorList>
            <consortium name="DOE Joint Genome Institute"/>
            <person name="Lebreton A."/>
            <person name="Tang N."/>
            <person name="Kuo A."/>
            <person name="LaButti K."/>
            <person name="Drula E."/>
            <person name="Barry K."/>
            <person name="Clum A."/>
            <person name="Lipzen A."/>
            <person name="Mousain D."/>
            <person name="Ng V."/>
            <person name="Wang R."/>
            <person name="Wang X."/>
            <person name="Dai Y."/>
            <person name="Henrissat B."/>
            <person name="Grigoriev I.V."/>
            <person name="Guerin-Laguette A."/>
            <person name="Yu F."/>
            <person name="Martin F.M."/>
        </authorList>
    </citation>
    <scope>NUCLEOTIDE SEQUENCE</scope>
    <source>
        <strain evidence="1">QP</strain>
    </source>
</reference>
<dbReference type="AlphaFoldDB" id="A0AAD4LMD8"/>